<evidence type="ECO:0000313" key="1">
    <source>
        <dbReference type="EMBL" id="QXN95612.1"/>
    </source>
</evidence>
<reference evidence="1 2" key="1">
    <citation type="submission" date="2021-07" db="EMBL/GenBank/DDBJ databases">
        <title>Whole Genome Sequence of Nocardia Iowensis.</title>
        <authorList>
            <person name="Lamm A."/>
            <person name="Collins-Fairclough A.M."/>
            <person name="Bunk B."/>
            <person name="Sproer C."/>
        </authorList>
    </citation>
    <scope>NUCLEOTIDE SEQUENCE [LARGE SCALE GENOMIC DNA]</scope>
    <source>
        <strain evidence="1 2">NRRL 5646</strain>
    </source>
</reference>
<organism evidence="1 2">
    <name type="scientific">Nocardia iowensis</name>
    <dbReference type="NCBI Taxonomy" id="204891"/>
    <lineage>
        <taxon>Bacteria</taxon>
        <taxon>Bacillati</taxon>
        <taxon>Actinomycetota</taxon>
        <taxon>Actinomycetes</taxon>
        <taxon>Mycobacteriales</taxon>
        <taxon>Nocardiaceae</taxon>
        <taxon>Nocardia</taxon>
    </lineage>
</organism>
<sequence length="179" mass="20374">MSYFDIEGYQPQWLSGRRAITATHGRRLQALVGCHLNRAWLIWDRDADEWFADGPILLDFDGEQVELNHQKFADLSITWNTIDPVGQATWSNGDDNDPEIHTFHLSWRHDTRPELTALEGRQLQAVELIQWADGSIAEGMVAVSFVFPDDRVTISNGMDENLLEFGAPPPGYRSHKLDN</sequence>
<dbReference type="Proteomes" id="UP000694257">
    <property type="component" value="Chromosome"/>
</dbReference>
<gene>
    <name evidence="1" type="ORF">KV110_17870</name>
</gene>
<evidence type="ECO:0000313" key="2">
    <source>
        <dbReference type="Proteomes" id="UP000694257"/>
    </source>
</evidence>
<protein>
    <submittedName>
        <fullName evidence="1">Uncharacterized protein</fullName>
    </submittedName>
</protein>
<name>A0ABX8S3A4_NOCIO</name>
<accession>A0ABX8S3A4</accession>
<dbReference type="EMBL" id="CP078145">
    <property type="protein sequence ID" value="QXN95612.1"/>
    <property type="molecule type" value="Genomic_DNA"/>
</dbReference>
<proteinExistence type="predicted"/>
<keyword evidence="2" id="KW-1185">Reference proteome</keyword>